<proteinExistence type="predicted"/>
<organism evidence="2 3">
    <name type="scientific">Nephila pilipes</name>
    <name type="common">Giant wood spider</name>
    <name type="synonym">Nephila maculata</name>
    <dbReference type="NCBI Taxonomy" id="299642"/>
    <lineage>
        <taxon>Eukaryota</taxon>
        <taxon>Metazoa</taxon>
        <taxon>Ecdysozoa</taxon>
        <taxon>Arthropoda</taxon>
        <taxon>Chelicerata</taxon>
        <taxon>Arachnida</taxon>
        <taxon>Araneae</taxon>
        <taxon>Araneomorphae</taxon>
        <taxon>Entelegynae</taxon>
        <taxon>Araneoidea</taxon>
        <taxon>Nephilidae</taxon>
        <taxon>Nephila</taxon>
    </lineage>
</organism>
<dbReference type="AlphaFoldDB" id="A0A8X6R2V5"/>
<dbReference type="Proteomes" id="UP000887013">
    <property type="component" value="Unassembled WGS sequence"/>
</dbReference>
<feature type="compositionally biased region" description="Polar residues" evidence="1">
    <location>
        <begin position="63"/>
        <end position="73"/>
    </location>
</feature>
<comment type="caution">
    <text evidence="2">The sequence shown here is derived from an EMBL/GenBank/DDBJ whole genome shotgun (WGS) entry which is preliminary data.</text>
</comment>
<dbReference type="OrthoDB" id="6437096at2759"/>
<evidence type="ECO:0000313" key="3">
    <source>
        <dbReference type="Proteomes" id="UP000887013"/>
    </source>
</evidence>
<keyword evidence="3" id="KW-1185">Reference proteome</keyword>
<evidence type="ECO:0000313" key="2">
    <source>
        <dbReference type="EMBL" id="GFU45612.1"/>
    </source>
</evidence>
<evidence type="ECO:0000256" key="1">
    <source>
        <dbReference type="SAM" id="MobiDB-lite"/>
    </source>
</evidence>
<dbReference type="EMBL" id="BMAW01132850">
    <property type="protein sequence ID" value="GFU45612.1"/>
    <property type="molecule type" value="Genomic_DNA"/>
</dbReference>
<reference evidence="2" key="1">
    <citation type="submission" date="2020-08" db="EMBL/GenBank/DDBJ databases">
        <title>Multicomponent nature underlies the extraordinary mechanical properties of spider dragline silk.</title>
        <authorList>
            <person name="Kono N."/>
            <person name="Nakamura H."/>
            <person name="Mori M."/>
            <person name="Yoshida Y."/>
            <person name="Ohtoshi R."/>
            <person name="Malay A.D."/>
            <person name="Moran D.A.P."/>
            <person name="Tomita M."/>
            <person name="Numata K."/>
            <person name="Arakawa K."/>
        </authorList>
    </citation>
    <scope>NUCLEOTIDE SEQUENCE</scope>
</reference>
<protein>
    <submittedName>
        <fullName evidence="2">Uncharacterized protein</fullName>
    </submittedName>
</protein>
<feature type="region of interest" description="Disordered" evidence="1">
    <location>
        <begin position="40"/>
        <end position="84"/>
    </location>
</feature>
<feature type="compositionally biased region" description="Basic and acidic residues" evidence="1">
    <location>
        <begin position="49"/>
        <end position="60"/>
    </location>
</feature>
<name>A0A8X6R2V5_NEPPI</name>
<gene>
    <name evidence="2" type="ORF">NPIL_368311</name>
</gene>
<accession>A0A8X6R2V5</accession>
<sequence>MGQETSKPDYVRLLIKFTRSSNVKKGNFTFRNNVASRMPHHVMRTPLKPIERYGTPRDLKTPLLTNETSSNMNPPYEAPPMNYDESYGMSMDTTSFDTWGTIFSSI</sequence>